<dbReference type="Proteomes" id="UP001180489">
    <property type="component" value="Unassembled WGS sequence"/>
</dbReference>
<evidence type="ECO:0000313" key="2">
    <source>
        <dbReference type="EMBL" id="MDT0476282.1"/>
    </source>
</evidence>
<proteinExistence type="inferred from homology"/>
<sequence>MTASAKVWFNGALKDRGSADPSVASNTLHLGIAVFDGLMAYRNGPSWYLHRGLEHLHRFVTGAGRMELAPRWSAEALLDGVRELLETLPPRTHYIRPIAYRTGPEVFFDVVEDTSSVCIFAVPVPRDEEKPYACQISEVQRVPYRSIPASWKVSGAYANSFLAERRARAAGYDDGIMLDAAGRLAEASTSNLFFVEDGALVTPRLTPDIFPGITRRVVLELAASLGIPVKETDIRPRDLPSFEAAFLCGTLSELRPVDRIDGLSLRSSTHPVYRAVVGAFRELTHQ</sequence>
<dbReference type="PANTHER" id="PTHR42743:SF4">
    <property type="entry name" value="BRANCHED-CHAIN-AMINO-ACID AMINOTRANSFERASE-RELATED"/>
    <property type="match status" value="1"/>
</dbReference>
<dbReference type="Gene3D" id="3.30.470.10">
    <property type="match status" value="1"/>
</dbReference>
<dbReference type="InterPro" id="IPR050571">
    <property type="entry name" value="Class-IV_PLP-Dep_Aminotrnsfr"/>
</dbReference>
<comment type="caution">
    <text evidence="2">The sequence shown here is derived from an EMBL/GenBank/DDBJ whole genome shotgun (WGS) entry which is preliminary data.</text>
</comment>
<name>A0ABU2USL6_9ACTN</name>
<dbReference type="InterPro" id="IPR043132">
    <property type="entry name" value="BCAT-like_C"/>
</dbReference>
<protein>
    <submittedName>
        <fullName evidence="2">Aminotransferase class IV</fullName>
    </submittedName>
</protein>
<accession>A0ABU2USL6</accession>
<dbReference type="GO" id="GO:0008483">
    <property type="term" value="F:transaminase activity"/>
    <property type="evidence" value="ECO:0007669"/>
    <property type="project" value="UniProtKB-KW"/>
</dbReference>
<evidence type="ECO:0000256" key="1">
    <source>
        <dbReference type="ARBA" id="ARBA00009320"/>
    </source>
</evidence>
<dbReference type="Pfam" id="PF01063">
    <property type="entry name" value="Aminotran_4"/>
    <property type="match status" value="1"/>
</dbReference>
<reference evidence="2" key="1">
    <citation type="submission" date="2024-05" db="EMBL/GenBank/DDBJ databases">
        <title>30 novel species of actinomycetes from the DSMZ collection.</title>
        <authorList>
            <person name="Nouioui I."/>
        </authorList>
    </citation>
    <scope>NUCLEOTIDE SEQUENCE</scope>
    <source>
        <strain evidence="2">DSM 41014</strain>
    </source>
</reference>
<gene>
    <name evidence="2" type="ORF">RM863_29565</name>
</gene>
<dbReference type="CDD" id="cd00449">
    <property type="entry name" value="PLPDE_IV"/>
    <property type="match status" value="1"/>
</dbReference>
<dbReference type="EMBL" id="JAVRFF010000040">
    <property type="protein sequence ID" value="MDT0476282.1"/>
    <property type="molecule type" value="Genomic_DNA"/>
</dbReference>
<keyword evidence="2" id="KW-0808">Transferase</keyword>
<dbReference type="SUPFAM" id="SSF56752">
    <property type="entry name" value="D-aminoacid aminotransferase-like PLP-dependent enzymes"/>
    <property type="match status" value="1"/>
</dbReference>
<keyword evidence="2" id="KW-0032">Aminotransferase</keyword>
<dbReference type="InterPro" id="IPR001544">
    <property type="entry name" value="Aminotrans_IV"/>
</dbReference>
<dbReference type="InterPro" id="IPR036038">
    <property type="entry name" value="Aminotransferase-like"/>
</dbReference>
<organism evidence="2 3">
    <name type="scientific">Streptomyces hintoniae</name>
    <dbReference type="NCBI Taxonomy" id="3075521"/>
    <lineage>
        <taxon>Bacteria</taxon>
        <taxon>Bacillati</taxon>
        <taxon>Actinomycetota</taxon>
        <taxon>Actinomycetes</taxon>
        <taxon>Kitasatosporales</taxon>
        <taxon>Streptomycetaceae</taxon>
        <taxon>Streptomyces</taxon>
    </lineage>
</organism>
<dbReference type="PANTHER" id="PTHR42743">
    <property type="entry name" value="AMINO-ACID AMINOTRANSFERASE"/>
    <property type="match status" value="1"/>
</dbReference>
<dbReference type="RefSeq" id="WP_311636983.1">
    <property type="nucleotide sequence ID" value="NZ_JAVRFF010000040.1"/>
</dbReference>
<dbReference type="Gene3D" id="3.20.10.10">
    <property type="entry name" value="D-amino Acid Aminotransferase, subunit A, domain 2"/>
    <property type="match status" value="1"/>
</dbReference>
<evidence type="ECO:0000313" key="3">
    <source>
        <dbReference type="Proteomes" id="UP001180489"/>
    </source>
</evidence>
<comment type="similarity">
    <text evidence="1">Belongs to the class-IV pyridoxal-phosphate-dependent aminotransferase family.</text>
</comment>
<keyword evidence="3" id="KW-1185">Reference proteome</keyword>
<dbReference type="InterPro" id="IPR043131">
    <property type="entry name" value="BCAT-like_N"/>
</dbReference>